<dbReference type="InterPro" id="IPR038740">
    <property type="entry name" value="BioF2-like_GNAT_dom"/>
</dbReference>
<gene>
    <name evidence="2" type="ORF">SAMN05421872_11095</name>
</gene>
<accession>A0A1G6WXI4</accession>
<dbReference type="EMBL" id="FMZM01000010">
    <property type="protein sequence ID" value="SDD70612.1"/>
    <property type="molecule type" value="Genomic_DNA"/>
</dbReference>
<keyword evidence="2" id="KW-0808">Transferase</keyword>
<evidence type="ECO:0000313" key="2">
    <source>
        <dbReference type="EMBL" id="SDD70612.1"/>
    </source>
</evidence>
<proteinExistence type="predicted"/>
<dbReference type="Pfam" id="PF13480">
    <property type="entry name" value="Acetyltransf_6"/>
    <property type="match status" value="1"/>
</dbReference>
<dbReference type="STRING" id="1045774.SAMN05421872_11095"/>
<protein>
    <submittedName>
        <fullName evidence="2">Acetyltransferase involved in cellulose biosynthesis, CelD/BcsL family</fullName>
    </submittedName>
</protein>
<dbReference type="GO" id="GO:0016740">
    <property type="term" value="F:transferase activity"/>
    <property type="evidence" value="ECO:0007669"/>
    <property type="project" value="UniProtKB-KW"/>
</dbReference>
<dbReference type="Gene3D" id="3.40.630.30">
    <property type="match status" value="1"/>
</dbReference>
<reference evidence="2 3" key="1">
    <citation type="submission" date="2016-10" db="EMBL/GenBank/DDBJ databases">
        <authorList>
            <person name="de Groot N.N."/>
        </authorList>
    </citation>
    <scope>NUCLEOTIDE SEQUENCE [LARGE SCALE GENOMIC DNA]</scope>
    <source>
        <strain evidence="2 3">CGMCC 4.6858</strain>
    </source>
</reference>
<dbReference type="InterPro" id="IPR016181">
    <property type="entry name" value="Acyl_CoA_acyltransferase"/>
</dbReference>
<name>A0A1G6WXI4_9ACTN</name>
<sequence>MDTPRPVAATLVSDLEEAGPAWDRLVDESPVPSPFLRSWWLRYTCTETGSYLAFHRTGEGLVGGLPIARDRHLGVPRIRFGGAGVLCPDHLDLLCRAGVENELNAPLMTWLTRHRNLIVDLSGLVQGSVLGRVLGRPVEAIDVAPYAALPVAPAEYLATRSSGTRRSARRSDRRLVEAGARHHRVPREGLATALADFRRLHEARPDRAPLLAELPRLARALDAGLAAGEARVDVLETGGRAQAVSLAFVVAGRLSLYQVARSLERADDGAGTVLLHRVVADAVADGCHEVDFLRGDEGYKDSLADDRRSIGRIRFARGALATGVLGARSLAATARRRVERSV</sequence>
<dbReference type="SUPFAM" id="SSF55729">
    <property type="entry name" value="Acyl-CoA N-acyltransferases (Nat)"/>
    <property type="match status" value="1"/>
</dbReference>
<feature type="domain" description="BioF2-like acetyltransferase" evidence="1">
    <location>
        <begin position="164"/>
        <end position="300"/>
    </location>
</feature>
<dbReference type="Proteomes" id="UP000199034">
    <property type="component" value="Unassembled WGS sequence"/>
</dbReference>
<organism evidence="2 3">
    <name type="scientific">Nocardioides lianchengensis</name>
    <dbReference type="NCBI Taxonomy" id="1045774"/>
    <lineage>
        <taxon>Bacteria</taxon>
        <taxon>Bacillati</taxon>
        <taxon>Actinomycetota</taxon>
        <taxon>Actinomycetes</taxon>
        <taxon>Propionibacteriales</taxon>
        <taxon>Nocardioidaceae</taxon>
        <taxon>Nocardioides</taxon>
    </lineage>
</organism>
<dbReference type="AlphaFoldDB" id="A0A1G6WXI4"/>
<evidence type="ECO:0000313" key="3">
    <source>
        <dbReference type="Proteomes" id="UP000199034"/>
    </source>
</evidence>
<keyword evidence="3" id="KW-1185">Reference proteome</keyword>
<evidence type="ECO:0000259" key="1">
    <source>
        <dbReference type="Pfam" id="PF13480"/>
    </source>
</evidence>